<dbReference type="SUPFAM" id="SSF102198">
    <property type="entry name" value="Putative cyclase"/>
    <property type="match status" value="1"/>
</dbReference>
<accession>A0ABU2A1F6</accession>
<dbReference type="PANTHER" id="PTHR31118:SF12">
    <property type="entry name" value="CYCLASE-LIKE PROTEIN 2"/>
    <property type="match status" value="1"/>
</dbReference>
<comment type="caution">
    <text evidence="1">The sequence shown here is derived from an EMBL/GenBank/DDBJ whole genome shotgun (WGS) entry which is preliminary data.</text>
</comment>
<dbReference type="InterPro" id="IPR037175">
    <property type="entry name" value="KFase_sf"/>
</dbReference>
<dbReference type="Pfam" id="PF04199">
    <property type="entry name" value="Cyclase"/>
    <property type="match status" value="1"/>
</dbReference>
<dbReference type="RefSeq" id="WP_290196943.1">
    <property type="nucleotide sequence ID" value="NZ_CP047654.1"/>
</dbReference>
<dbReference type="InterPro" id="IPR007325">
    <property type="entry name" value="KFase/CYL"/>
</dbReference>
<keyword evidence="2" id="KW-1185">Reference proteome</keyword>
<name>A0ABU2A1F6_9CORY</name>
<dbReference type="EMBL" id="JAVDXZ010000001">
    <property type="protein sequence ID" value="MDR7330845.1"/>
    <property type="molecule type" value="Genomic_DNA"/>
</dbReference>
<gene>
    <name evidence="1" type="ORF">J2S39_002521</name>
</gene>
<dbReference type="PANTHER" id="PTHR31118">
    <property type="entry name" value="CYCLASE-LIKE PROTEIN 2"/>
    <property type="match status" value="1"/>
</dbReference>
<protein>
    <submittedName>
        <fullName evidence="1">Kynurenine formamidase</fullName>
    </submittedName>
</protein>
<dbReference type="Gene3D" id="3.50.30.50">
    <property type="entry name" value="Putative cyclase"/>
    <property type="match status" value="1"/>
</dbReference>
<evidence type="ECO:0000313" key="1">
    <source>
        <dbReference type="EMBL" id="MDR7330845.1"/>
    </source>
</evidence>
<dbReference type="Proteomes" id="UP001180840">
    <property type="component" value="Unassembled WGS sequence"/>
</dbReference>
<evidence type="ECO:0000313" key="2">
    <source>
        <dbReference type="Proteomes" id="UP001180840"/>
    </source>
</evidence>
<reference evidence="1" key="1">
    <citation type="submission" date="2023-07" db="EMBL/GenBank/DDBJ databases">
        <title>Sequencing the genomes of 1000 actinobacteria strains.</title>
        <authorList>
            <person name="Klenk H.-P."/>
        </authorList>
    </citation>
    <scope>NUCLEOTIDE SEQUENCE</scope>
    <source>
        <strain evidence="1">DSM 107476</strain>
    </source>
</reference>
<organism evidence="1 2">
    <name type="scientific">Corynebacterium guangdongense</name>
    <dbReference type="NCBI Taxonomy" id="1783348"/>
    <lineage>
        <taxon>Bacteria</taxon>
        <taxon>Bacillati</taxon>
        <taxon>Actinomycetota</taxon>
        <taxon>Actinomycetes</taxon>
        <taxon>Mycobacteriales</taxon>
        <taxon>Corynebacteriaceae</taxon>
        <taxon>Corynebacterium</taxon>
    </lineage>
</organism>
<proteinExistence type="predicted"/>
<sequence>MSILAQLADALATGSIEVIDLTQPLEGTTPILELPEEFGQTAQFRLEEISRYDDRGPAWYWNNFRTGEHTGTHIDAPVHWISGRDGLDVSEIPVNRLVGPAVVLDFSAEVAADPDFLLTVDHVQGWIAEHGEIPAGAWLIYRTGWSAFTREQASALNKDENGSHTPGMSAECAKWLAAETDVLGLGVETVGTDAGQGHSQDPMYPCHFHFLGNSKLGLAQLTNVDRLPVTGAIIVAGPLKIAGGSGSPARVFALVER</sequence>